<evidence type="ECO:0000256" key="2">
    <source>
        <dbReference type="ARBA" id="ARBA00023002"/>
    </source>
</evidence>
<evidence type="ECO:0000256" key="3">
    <source>
        <dbReference type="SAM" id="Coils"/>
    </source>
</evidence>
<dbReference type="InterPro" id="IPR016162">
    <property type="entry name" value="Ald_DH_N"/>
</dbReference>
<evidence type="ECO:0000313" key="6">
    <source>
        <dbReference type="Proteomes" id="UP000266177"/>
    </source>
</evidence>
<dbReference type="InterPro" id="IPR016161">
    <property type="entry name" value="Ald_DH/histidinol_DH"/>
</dbReference>
<dbReference type="EMBL" id="QYZD01000001">
    <property type="protein sequence ID" value="RJG26997.1"/>
    <property type="molecule type" value="Genomic_DNA"/>
</dbReference>
<dbReference type="GO" id="GO:0008911">
    <property type="term" value="F:lactaldehyde dehydrogenase (NAD+) activity"/>
    <property type="evidence" value="ECO:0007669"/>
    <property type="project" value="TreeGrafter"/>
</dbReference>
<keyword evidence="3" id="KW-0175">Coiled coil</keyword>
<protein>
    <submittedName>
        <fullName evidence="5">Aldehyde dehydrogenase family protein</fullName>
    </submittedName>
</protein>
<keyword evidence="2" id="KW-0560">Oxidoreductase</keyword>
<dbReference type="InterPro" id="IPR015590">
    <property type="entry name" value="Aldehyde_DH_dom"/>
</dbReference>
<dbReference type="InterPro" id="IPR016163">
    <property type="entry name" value="Ald_DH_C"/>
</dbReference>
<dbReference type="Proteomes" id="UP000266177">
    <property type="component" value="Unassembled WGS sequence"/>
</dbReference>
<dbReference type="CDD" id="cd07149">
    <property type="entry name" value="ALDH_y4uC"/>
    <property type="match status" value="1"/>
</dbReference>
<dbReference type="Gene3D" id="3.40.605.10">
    <property type="entry name" value="Aldehyde Dehydrogenase, Chain A, domain 1"/>
    <property type="match status" value="1"/>
</dbReference>
<reference evidence="5 6" key="1">
    <citation type="submission" date="2018-09" db="EMBL/GenBank/DDBJ databases">
        <title>Paenibacillus SK2017-BO5.</title>
        <authorList>
            <person name="Piskunova J.V."/>
            <person name="Dubiley S.A."/>
            <person name="Severinov K.V."/>
        </authorList>
    </citation>
    <scope>NUCLEOTIDE SEQUENCE [LARGE SCALE GENOMIC DNA]</scope>
    <source>
        <strain evidence="5 6">BO5</strain>
    </source>
</reference>
<dbReference type="Pfam" id="PF00171">
    <property type="entry name" value="Aldedh"/>
    <property type="match status" value="1"/>
</dbReference>
<evidence type="ECO:0000256" key="1">
    <source>
        <dbReference type="ARBA" id="ARBA00009986"/>
    </source>
</evidence>
<evidence type="ECO:0000259" key="4">
    <source>
        <dbReference type="Pfam" id="PF00171"/>
    </source>
</evidence>
<accession>A0A3A3H9T1</accession>
<comment type="similarity">
    <text evidence="1">Belongs to the aldehyde dehydrogenase family.</text>
</comment>
<dbReference type="InterPro" id="IPR051020">
    <property type="entry name" value="ALDH-related_metabolic_enz"/>
</dbReference>
<name>A0A3A3H9T1_PANTH</name>
<sequence length="480" mass="51284">MSQVETYGLLINGEWRVTEQTAPLFAPYDGALLGRISQAGEAELEEAIAGAQRAAAKMRAMPAHARAHILLKAVEQMIARKEELARQLAQEAGKPIRAARAEMERTITTYRFAAEEAKRLYGETIPMDAAPGGEGRFGFTLREPLGVVAAITPFNFPANLVAHKLGPALAAGNAVVLKPASQTPLSALALGGIFRQAGLPDGALQIVTGSGRVIGDRLVADERVRKITFTGSEEVGARLKAKAGLRKTTLELGSNSALIVEPGVPLEPIIPRCVEGAFGYAGQVCISIQRIYVHESICHEFTARFVARTQQLRAGDPLDEATDISTMISEREAERIEAWVNAAVAQGAEIACGGRREGGYFMPTVLLGVTPDMDVSCRETFAPVVSIVPYASLDEAIALANRSDFGLNAGIYTGNLADAMRAAQQLEAGGVIINDIPTFRTDHMPYGGVKNSGYGREGVKYAIQDMTEVKFVCVNTFPSA</sequence>
<comment type="caution">
    <text evidence="5">The sequence shown here is derived from an EMBL/GenBank/DDBJ whole genome shotgun (WGS) entry which is preliminary data.</text>
</comment>
<dbReference type="SUPFAM" id="SSF53720">
    <property type="entry name" value="ALDH-like"/>
    <property type="match status" value="1"/>
</dbReference>
<proteinExistence type="inferred from homology"/>
<feature type="coiled-coil region" evidence="3">
    <location>
        <begin position="41"/>
        <end position="94"/>
    </location>
</feature>
<dbReference type="PANTHER" id="PTHR42991">
    <property type="entry name" value="ALDEHYDE DEHYDROGENASE"/>
    <property type="match status" value="1"/>
</dbReference>
<gene>
    <name evidence="5" type="ORF">DQX05_00765</name>
</gene>
<evidence type="ECO:0000313" key="5">
    <source>
        <dbReference type="EMBL" id="RJG26997.1"/>
    </source>
</evidence>
<feature type="domain" description="Aldehyde dehydrogenase" evidence="4">
    <location>
        <begin position="20"/>
        <end position="472"/>
    </location>
</feature>
<organism evidence="5 6">
    <name type="scientific">Paenibacillus thiaminolyticus</name>
    <name type="common">Bacillus thiaminolyticus</name>
    <dbReference type="NCBI Taxonomy" id="49283"/>
    <lineage>
        <taxon>Bacteria</taxon>
        <taxon>Bacillati</taxon>
        <taxon>Bacillota</taxon>
        <taxon>Bacilli</taxon>
        <taxon>Bacillales</taxon>
        <taxon>Paenibacillaceae</taxon>
        <taxon>Paenibacillus</taxon>
    </lineage>
</organism>
<dbReference type="AlphaFoldDB" id="A0A3A3H9T1"/>
<dbReference type="FunFam" id="3.40.605.10:FF:000007">
    <property type="entry name" value="NAD/NADP-dependent betaine aldehyde dehydrogenase"/>
    <property type="match status" value="1"/>
</dbReference>
<dbReference type="PANTHER" id="PTHR42991:SF1">
    <property type="entry name" value="ALDEHYDE DEHYDROGENASE"/>
    <property type="match status" value="1"/>
</dbReference>
<dbReference type="OrthoDB" id="20170at2"/>
<dbReference type="Gene3D" id="3.40.309.10">
    <property type="entry name" value="Aldehyde Dehydrogenase, Chain A, domain 2"/>
    <property type="match status" value="1"/>
</dbReference>
<dbReference type="RefSeq" id="WP_119790027.1">
    <property type="nucleotide sequence ID" value="NZ_QYZD01000001.1"/>
</dbReference>